<organism evidence="2 3">
    <name type="scientific">Enterococcus aquimarinus</name>
    <dbReference type="NCBI Taxonomy" id="328396"/>
    <lineage>
        <taxon>Bacteria</taxon>
        <taxon>Bacillati</taxon>
        <taxon>Bacillota</taxon>
        <taxon>Bacilli</taxon>
        <taxon>Lactobacillales</taxon>
        <taxon>Enterococcaceae</taxon>
        <taxon>Enterococcus</taxon>
    </lineage>
</organism>
<evidence type="ECO:0000313" key="2">
    <source>
        <dbReference type="EMBL" id="MCC9273972.1"/>
    </source>
</evidence>
<reference evidence="2" key="2">
    <citation type="submission" date="2021-11" db="EMBL/GenBank/DDBJ databases">
        <authorList>
            <person name="Gilroy R."/>
        </authorList>
    </citation>
    <scope>NUCLEOTIDE SEQUENCE</scope>
    <source>
        <strain evidence="2">150</strain>
    </source>
</reference>
<gene>
    <name evidence="2" type="ORF">K8V42_06750</name>
</gene>
<proteinExistence type="predicted"/>
<dbReference type="Proteomes" id="UP000813384">
    <property type="component" value="Unassembled WGS sequence"/>
</dbReference>
<dbReference type="AlphaFoldDB" id="A0A9E3ZTL6"/>
<protein>
    <submittedName>
        <fullName evidence="2">Uncharacterized protein</fullName>
    </submittedName>
</protein>
<dbReference type="EMBL" id="JAJJVO010000100">
    <property type="protein sequence ID" value="MCC9273972.1"/>
    <property type="molecule type" value="Genomic_DNA"/>
</dbReference>
<feature type="transmembrane region" description="Helical" evidence="1">
    <location>
        <begin position="97"/>
        <end position="114"/>
    </location>
</feature>
<name>A0A9E3ZTL6_9ENTE</name>
<keyword evidence="1" id="KW-1133">Transmembrane helix</keyword>
<evidence type="ECO:0000256" key="1">
    <source>
        <dbReference type="SAM" id="Phobius"/>
    </source>
</evidence>
<sequence length="150" mass="17711">MPKINRIFRSLQHMLLSLGLVYLFLFILKRVNQLFLYRVSDEAVLLEMFQINFTDLFFFGLFLAALFFLLFLCASFFIWLIGRILKWDNLLIHKRTLFVEKLFVALFPTFLLAGSLNKDSFVTATSVISFFAIFSFVFKSSIWEKGFKEE</sequence>
<feature type="transmembrane region" description="Helical" evidence="1">
    <location>
        <begin position="57"/>
        <end position="85"/>
    </location>
</feature>
<comment type="caution">
    <text evidence="2">The sequence shown here is derived from an EMBL/GenBank/DDBJ whole genome shotgun (WGS) entry which is preliminary data.</text>
</comment>
<accession>A0A9E3ZTL6</accession>
<keyword evidence="1" id="KW-0812">Transmembrane</keyword>
<feature type="transmembrane region" description="Helical" evidence="1">
    <location>
        <begin position="120"/>
        <end position="138"/>
    </location>
</feature>
<keyword evidence="1" id="KW-0472">Membrane</keyword>
<reference evidence="2" key="1">
    <citation type="journal article" date="2021" name="PeerJ">
        <title>Extensive microbial diversity within the chicken gut microbiome revealed by metagenomics and culture.</title>
        <authorList>
            <person name="Gilroy R."/>
            <person name="Ravi A."/>
            <person name="Getino M."/>
            <person name="Pursley I."/>
            <person name="Horton D.L."/>
            <person name="Alikhan N.F."/>
            <person name="Baker D."/>
            <person name="Gharbi K."/>
            <person name="Hall N."/>
            <person name="Watson M."/>
            <person name="Adriaenssens E.M."/>
            <person name="Foster-Nyarko E."/>
            <person name="Jarju S."/>
            <person name="Secka A."/>
            <person name="Antonio M."/>
            <person name="Oren A."/>
            <person name="Chaudhuri R.R."/>
            <person name="La Ragione R."/>
            <person name="Hildebrand F."/>
            <person name="Pallen M.J."/>
        </authorList>
    </citation>
    <scope>NUCLEOTIDE SEQUENCE</scope>
    <source>
        <strain evidence="2">150</strain>
    </source>
</reference>
<evidence type="ECO:0000313" key="3">
    <source>
        <dbReference type="Proteomes" id="UP000813384"/>
    </source>
</evidence>